<protein>
    <submittedName>
        <fullName evidence="10">Uncharacterized protein</fullName>
    </submittedName>
</protein>
<dbReference type="Pfam" id="PF00249">
    <property type="entry name" value="Myb_DNA-binding"/>
    <property type="match status" value="1"/>
</dbReference>
<accession>A0A2C9V3W7</accession>
<keyword evidence="11" id="KW-1185">Reference proteome</keyword>
<feature type="region of interest" description="Disordered" evidence="6">
    <location>
        <begin position="165"/>
        <end position="195"/>
    </location>
</feature>
<feature type="region of interest" description="Disordered" evidence="6">
    <location>
        <begin position="81"/>
        <end position="108"/>
    </location>
</feature>
<dbReference type="InterPro" id="IPR006447">
    <property type="entry name" value="Myb_dom_plants"/>
</dbReference>
<dbReference type="OrthoDB" id="118550at2759"/>
<dbReference type="InterPro" id="IPR001005">
    <property type="entry name" value="SANT/Myb"/>
</dbReference>
<sequence length="211" mass="23956">MIGNSSSWSRLEDKAFERALVVFPEETLCRWEKIASQVPGKTWFDVKKRYDDLVHDIGEIDSGRVELPSYEDELDCAGGWGSSTESGTSQVWFGSTAKGKDTTERRKGVPWTEEEHRLFLIGLQRYGKGDWRSISRNAVVSRTPTQVASHAQKYFLRLNSMKKDKKRPSIHDITTNPPTTTTTNDSISTHDFIDPNPFSHPPSYHGFGFPM</sequence>
<evidence type="ECO:0000259" key="8">
    <source>
        <dbReference type="PROSITE" id="PS51293"/>
    </source>
</evidence>
<dbReference type="FunFam" id="1.10.10.60:FF:000009">
    <property type="entry name" value="transcription factor MYB1R1"/>
    <property type="match status" value="1"/>
</dbReference>
<dbReference type="InterPro" id="IPR017884">
    <property type="entry name" value="SANT_dom"/>
</dbReference>
<evidence type="ECO:0000256" key="4">
    <source>
        <dbReference type="ARBA" id="ARBA00023163"/>
    </source>
</evidence>
<evidence type="ECO:0000256" key="6">
    <source>
        <dbReference type="SAM" id="MobiDB-lite"/>
    </source>
</evidence>
<dbReference type="AlphaFoldDB" id="A0A2C9V3W7"/>
<dbReference type="PROSITE" id="PS51293">
    <property type="entry name" value="SANT"/>
    <property type="match status" value="1"/>
</dbReference>
<dbReference type="CDD" id="cd00167">
    <property type="entry name" value="SANT"/>
    <property type="match status" value="2"/>
</dbReference>
<dbReference type="OMA" id="SQVWFGS"/>
<dbReference type="SMART" id="SM00717">
    <property type="entry name" value="SANT"/>
    <property type="match status" value="2"/>
</dbReference>
<keyword evidence="2" id="KW-0805">Transcription regulation</keyword>
<feature type="compositionally biased region" description="Low complexity" evidence="6">
    <location>
        <begin position="172"/>
        <end position="189"/>
    </location>
</feature>
<dbReference type="Gramene" id="Manes.11G163500.1.v8.1">
    <property type="protein sequence ID" value="Manes.11G163500.1.v8.1.CDS"/>
    <property type="gene ID" value="Manes.11G163500.v8.1"/>
</dbReference>
<dbReference type="PANTHER" id="PTHR44042:SF67">
    <property type="entry name" value="MYB-LIKE PROTEIN I"/>
    <property type="match status" value="1"/>
</dbReference>
<dbReference type="NCBIfam" id="TIGR01557">
    <property type="entry name" value="myb_SHAQKYF"/>
    <property type="match status" value="1"/>
</dbReference>
<feature type="compositionally biased region" description="Basic and acidic residues" evidence="6">
    <location>
        <begin position="98"/>
        <end position="108"/>
    </location>
</feature>
<evidence type="ECO:0000259" key="9">
    <source>
        <dbReference type="PROSITE" id="PS51294"/>
    </source>
</evidence>
<feature type="domain" description="SANT" evidence="8">
    <location>
        <begin position="111"/>
        <end position="159"/>
    </location>
</feature>
<dbReference type="GO" id="GO:0003677">
    <property type="term" value="F:DNA binding"/>
    <property type="evidence" value="ECO:0007669"/>
    <property type="project" value="UniProtKB-KW"/>
</dbReference>
<dbReference type="Gene3D" id="1.10.10.60">
    <property type="entry name" value="Homeodomain-like"/>
    <property type="match status" value="2"/>
</dbReference>
<evidence type="ECO:0000259" key="7">
    <source>
        <dbReference type="PROSITE" id="PS50090"/>
    </source>
</evidence>
<feature type="domain" description="Myb-like" evidence="7">
    <location>
        <begin position="4"/>
        <end position="54"/>
    </location>
</feature>
<dbReference type="EMBL" id="CM004397">
    <property type="protein sequence ID" value="OAY38224.1"/>
    <property type="molecule type" value="Genomic_DNA"/>
</dbReference>
<dbReference type="GO" id="GO:0005634">
    <property type="term" value="C:nucleus"/>
    <property type="evidence" value="ECO:0007669"/>
    <property type="project" value="UniProtKB-SubCell"/>
</dbReference>
<keyword evidence="5" id="KW-0539">Nucleus</keyword>
<evidence type="ECO:0000256" key="5">
    <source>
        <dbReference type="ARBA" id="ARBA00023242"/>
    </source>
</evidence>
<comment type="caution">
    <text evidence="10">The sequence shown here is derived from an EMBL/GenBank/DDBJ whole genome shotgun (WGS) entry which is preliminary data.</text>
</comment>
<evidence type="ECO:0000313" key="10">
    <source>
        <dbReference type="EMBL" id="OAY38224.1"/>
    </source>
</evidence>
<reference evidence="11" key="1">
    <citation type="journal article" date="2016" name="Nat. Biotechnol.">
        <title>Sequencing wild and cultivated cassava and related species reveals extensive interspecific hybridization and genetic diversity.</title>
        <authorList>
            <person name="Bredeson J.V."/>
            <person name="Lyons J.B."/>
            <person name="Prochnik S.E."/>
            <person name="Wu G.A."/>
            <person name="Ha C.M."/>
            <person name="Edsinger-Gonzales E."/>
            <person name="Grimwood J."/>
            <person name="Schmutz J."/>
            <person name="Rabbi I.Y."/>
            <person name="Egesi C."/>
            <person name="Nauluvula P."/>
            <person name="Lebot V."/>
            <person name="Ndunguru J."/>
            <person name="Mkamilo G."/>
            <person name="Bart R.S."/>
            <person name="Setter T.L."/>
            <person name="Gleadow R.M."/>
            <person name="Kulakow P."/>
            <person name="Ferguson M.E."/>
            <person name="Rounsley S."/>
            <person name="Rokhsar D.S."/>
        </authorList>
    </citation>
    <scope>NUCLEOTIDE SEQUENCE [LARGE SCALE GENOMIC DNA]</scope>
    <source>
        <strain evidence="11">cv. AM560-2</strain>
    </source>
</reference>
<evidence type="ECO:0000313" key="11">
    <source>
        <dbReference type="Proteomes" id="UP000091857"/>
    </source>
</evidence>
<dbReference type="PROSITE" id="PS50090">
    <property type="entry name" value="MYB_LIKE"/>
    <property type="match status" value="2"/>
</dbReference>
<feature type="domain" description="Myb-like" evidence="7">
    <location>
        <begin position="103"/>
        <end position="155"/>
    </location>
</feature>
<dbReference type="STRING" id="3983.A0A2C9V3W7"/>
<dbReference type="Proteomes" id="UP000091857">
    <property type="component" value="Chromosome 11"/>
</dbReference>
<keyword evidence="3" id="KW-0238">DNA-binding</keyword>
<feature type="domain" description="HTH myb-type" evidence="9">
    <location>
        <begin position="103"/>
        <end position="159"/>
    </location>
</feature>
<name>A0A2C9V3W7_MANES</name>
<keyword evidence="4" id="KW-0804">Transcription</keyword>
<comment type="subcellular location">
    <subcellularLocation>
        <location evidence="1">Nucleus</location>
    </subcellularLocation>
</comment>
<evidence type="ECO:0000256" key="2">
    <source>
        <dbReference type="ARBA" id="ARBA00023015"/>
    </source>
</evidence>
<proteinExistence type="predicted"/>
<dbReference type="FunFam" id="1.10.10.60:FF:000154">
    <property type="entry name" value="Transcription factor SRM1"/>
    <property type="match status" value="1"/>
</dbReference>
<organism evidence="10 11">
    <name type="scientific">Manihot esculenta</name>
    <name type="common">Cassava</name>
    <name type="synonym">Jatropha manihot</name>
    <dbReference type="NCBI Taxonomy" id="3983"/>
    <lineage>
        <taxon>Eukaryota</taxon>
        <taxon>Viridiplantae</taxon>
        <taxon>Streptophyta</taxon>
        <taxon>Embryophyta</taxon>
        <taxon>Tracheophyta</taxon>
        <taxon>Spermatophyta</taxon>
        <taxon>Magnoliopsida</taxon>
        <taxon>eudicotyledons</taxon>
        <taxon>Gunneridae</taxon>
        <taxon>Pentapetalae</taxon>
        <taxon>rosids</taxon>
        <taxon>fabids</taxon>
        <taxon>Malpighiales</taxon>
        <taxon>Euphorbiaceae</taxon>
        <taxon>Crotonoideae</taxon>
        <taxon>Manihoteae</taxon>
        <taxon>Manihot</taxon>
    </lineage>
</organism>
<dbReference type="InterPro" id="IPR017930">
    <property type="entry name" value="Myb_dom"/>
</dbReference>
<dbReference type="SUPFAM" id="SSF46689">
    <property type="entry name" value="Homeodomain-like"/>
    <property type="match status" value="2"/>
</dbReference>
<dbReference type="PROSITE" id="PS51294">
    <property type="entry name" value="HTH_MYB"/>
    <property type="match status" value="1"/>
</dbReference>
<gene>
    <name evidence="10" type="ORF">MANES_11G163500v8</name>
</gene>
<dbReference type="InterPro" id="IPR009057">
    <property type="entry name" value="Homeodomain-like_sf"/>
</dbReference>
<evidence type="ECO:0000256" key="3">
    <source>
        <dbReference type="ARBA" id="ARBA00023125"/>
    </source>
</evidence>
<dbReference type="PANTHER" id="PTHR44042">
    <property type="entry name" value="DUPLICATED HOMEODOMAIN-LIKE SUPERFAMILY PROTEIN-RELATED"/>
    <property type="match status" value="1"/>
</dbReference>
<evidence type="ECO:0000256" key="1">
    <source>
        <dbReference type="ARBA" id="ARBA00004123"/>
    </source>
</evidence>